<dbReference type="InterPro" id="IPR035914">
    <property type="entry name" value="Sperma_CUB_dom_sf"/>
</dbReference>
<keyword evidence="2" id="KW-1185">Reference proteome</keyword>
<accession>A0A914XSL8</accession>
<feature type="chain" id="PRO_5037846976" evidence="1">
    <location>
        <begin position="24"/>
        <end position="326"/>
    </location>
</feature>
<feature type="signal peptide" evidence="1">
    <location>
        <begin position="1"/>
        <end position="23"/>
    </location>
</feature>
<name>A0A914XSL8_9BILA</name>
<evidence type="ECO:0000256" key="1">
    <source>
        <dbReference type="SAM" id="SignalP"/>
    </source>
</evidence>
<sequence length="326" mass="34773">MYKRVGIVLAIICFLEIVSNGTGQTTGDDLSTGVTSGMTSAVPTTASNYADWEVICNGTFCSYNLHAPATDPEQLSQTFTSVNMTYWQTEGLFNNANDIASEHTSIIQGFINLLNETKQNLSSALIVAQDKLNMALVELNDINDTVSLAQCFLSQAAINIPCYAKCNATYSGDTACIRTTTTTTAGNVATCQCPGNLDPDSCAKVGCISKVNGGQVVNQDGPFWSPGYNGSSGTYEGNLDCQWIMSQAGKKMNITVNAFKTASDATLTIQTSTGNMALSGDLSGNLDLYNRRVQSTTEDATTVIFQFTNTNAGSPGDYFNIEFAFI</sequence>
<organism evidence="2 3">
    <name type="scientific">Plectus sambesii</name>
    <dbReference type="NCBI Taxonomy" id="2011161"/>
    <lineage>
        <taxon>Eukaryota</taxon>
        <taxon>Metazoa</taxon>
        <taxon>Ecdysozoa</taxon>
        <taxon>Nematoda</taxon>
        <taxon>Chromadorea</taxon>
        <taxon>Plectida</taxon>
        <taxon>Plectina</taxon>
        <taxon>Plectoidea</taxon>
        <taxon>Plectidae</taxon>
        <taxon>Plectus</taxon>
    </lineage>
</organism>
<keyword evidence="1" id="KW-0732">Signal</keyword>
<evidence type="ECO:0000313" key="3">
    <source>
        <dbReference type="WBParaSite" id="PSAMB.scaffold9381size5046.g32383.t1"/>
    </source>
</evidence>
<evidence type="ECO:0000313" key="2">
    <source>
        <dbReference type="Proteomes" id="UP000887566"/>
    </source>
</evidence>
<dbReference type="WBParaSite" id="PSAMB.scaffold9381size5046.g32383.t1">
    <property type="protein sequence ID" value="PSAMB.scaffold9381size5046.g32383.t1"/>
    <property type="gene ID" value="PSAMB.scaffold9381size5046.g32383"/>
</dbReference>
<dbReference type="Proteomes" id="UP000887566">
    <property type="component" value="Unplaced"/>
</dbReference>
<reference evidence="3" key="1">
    <citation type="submission" date="2022-11" db="UniProtKB">
        <authorList>
            <consortium name="WormBaseParasite"/>
        </authorList>
    </citation>
    <scope>IDENTIFICATION</scope>
</reference>
<protein>
    <submittedName>
        <fullName evidence="3">CUB domain-containing protein</fullName>
    </submittedName>
</protein>
<dbReference type="Gene3D" id="2.60.120.290">
    <property type="entry name" value="Spermadhesin, CUB domain"/>
    <property type="match status" value="1"/>
</dbReference>
<proteinExistence type="predicted"/>
<dbReference type="AlphaFoldDB" id="A0A914XSL8"/>